<keyword evidence="2" id="KW-0808">Transferase</keyword>
<reference evidence="2 3" key="1">
    <citation type="submission" date="2021-03" db="EMBL/GenBank/DDBJ databases">
        <title>Succinivibrio sp. nov. isolated from feces of cow.</title>
        <authorList>
            <person name="Choi J.-Y."/>
        </authorList>
    </citation>
    <scope>NUCLEOTIDE SEQUENCE [LARGE SCALE GENOMIC DNA]</scope>
    <source>
        <strain evidence="2 3">AGMB01872</strain>
    </source>
</reference>
<dbReference type="EMBL" id="JAGFNY010000005">
    <property type="protein sequence ID" value="MBW7569806.1"/>
    <property type="molecule type" value="Genomic_DNA"/>
</dbReference>
<dbReference type="InterPro" id="IPR000489">
    <property type="entry name" value="Pterin-binding_dom"/>
</dbReference>
<feature type="domain" description="Pterin-binding" evidence="1">
    <location>
        <begin position="4"/>
        <end position="247"/>
    </location>
</feature>
<dbReference type="PANTHER" id="PTHR20941:SF1">
    <property type="entry name" value="FOLIC ACID SYNTHESIS PROTEIN FOL1"/>
    <property type="match status" value="1"/>
</dbReference>
<proteinExistence type="predicted"/>
<dbReference type="Pfam" id="PF00809">
    <property type="entry name" value="Pterin_bind"/>
    <property type="match status" value="1"/>
</dbReference>
<gene>
    <name evidence="2" type="ORF">J5V48_02745</name>
</gene>
<evidence type="ECO:0000313" key="2">
    <source>
        <dbReference type="EMBL" id="MBW7569806.1"/>
    </source>
</evidence>
<dbReference type="Proteomes" id="UP000731465">
    <property type="component" value="Unassembled WGS sequence"/>
</dbReference>
<sequence length="286" mass="31401">MKLRLPKGHAIDLSYTKVMGTIALTEDDTRSIEDLVMLAKSFVQSGAEFLEVGAKVGCNGLDETRVSSVLGAVLNAVNVPVAVNSNSKEIIEQAINAGVAMIISNDGLASEGVMDLVKDSDVLICLHYEPKSKICDDEDIVAKVSEYFFERIDACLEAGIDRKRLVIDPSVVNASVSARLKLIGRLESFKSFALPMLVAIPRQLPKEDRFMNENHVLSLTTAIFCAAAKSVQIIRTSEVAEVAIAIGFWQLMSSKTKPYGISKAIVRRLRTLRDTLRDLKKHHKDK</sequence>
<evidence type="ECO:0000313" key="3">
    <source>
        <dbReference type="Proteomes" id="UP000731465"/>
    </source>
</evidence>
<accession>A0ABS7DGY9</accession>
<dbReference type="Gene3D" id="3.20.20.20">
    <property type="entry name" value="Dihydropteroate synthase-like"/>
    <property type="match status" value="1"/>
</dbReference>
<dbReference type="RefSeq" id="WP_219936869.1">
    <property type="nucleotide sequence ID" value="NZ_JAGFNY010000005.1"/>
</dbReference>
<dbReference type="GO" id="GO:0004156">
    <property type="term" value="F:dihydropteroate synthase activity"/>
    <property type="evidence" value="ECO:0007669"/>
    <property type="project" value="UniProtKB-EC"/>
</dbReference>
<comment type="caution">
    <text evidence="2">The sequence shown here is derived from an EMBL/GenBank/DDBJ whole genome shotgun (WGS) entry which is preliminary data.</text>
</comment>
<keyword evidence="3" id="KW-1185">Reference proteome</keyword>
<name>A0ABS7DGY9_9GAMM</name>
<dbReference type="InterPro" id="IPR011005">
    <property type="entry name" value="Dihydropteroate_synth-like_sf"/>
</dbReference>
<organism evidence="2 3">
    <name type="scientific">Succinivibrio faecicola</name>
    <dbReference type="NCBI Taxonomy" id="2820300"/>
    <lineage>
        <taxon>Bacteria</taxon>
        <taxon>Pseudomonadati</taxon>
        <taxon>Pseudomonadota</taxon>
        <taxon>Gammaproteobacteria</taxon>
        <taxon>Aeromonadales</taxon>
        <taxon>Succinivibrionaceae</taxon>
        <taxon>Succinivibrio</taxon>
    </lineage>
</organism>
<dbReference type="PANTHER" id="PTHR20941">
    <property type="entry name" value="FOLATE SYNTHESIS PROTEINS"/>
    <property type="match status" value="1"/>
</dbReference>
<dbReference type="EC" id="2.5.1.15" evidence="2"/>
<dbReference type="PROSITE" id="PS50972">
    <property type="entry name" value="PTERIN_BINDING"/>
    <property type="match status" value="1"/>
</dbReference>
<evidence type="ECO:0000259" key="1">
    <source>
        <dbReference type="PROSITE" id="PS50972"/>
    </source>
</evidence>
<protein>
    <submittedName>
        <fullName evidence="2">Dihydropteroate synthase</fullName>
        <ecNumber evidence="2">2.5.1.15</ecNumber>
    </submittedName>
</protein>
<dbReference type="InterPro" id="IPR045031">
    <property type="entry name" value="DHP_synth-like"/>
</dbReference>
<dbReference type="SUPFAM" id="SSF51717">
    <property type="entry name" value="Dihydropteroate synthetase-like"/>
    <property type="match status" value="1"/>
</dbReference>